<organism evidence="3 4">
    <name type="scientific">Algoriphagus oliviformis</name>
    <dbReference type="NCBI Taxonomy" id="2811231"/>
    <lineage>
        <taxon>Bacteria</taxon>
        <taxon>Pseudomonadati</taxon>
        <taxon>Bacteroidota</taxon>
        <taxon>Cytophagia</taxon>
        <taxon>Cytophagales</taxon>
        <taxon>Cyclobacteriaceae</taxon>
        <taxon>Algoriphagus</taxon>
    </lineage>
</organism>
<keyword evidence="1" id="KW-0472">Membrane</keyword>
<gene>
    <name evidence="3" type="ORF">J0A68_18140</name>
</gene>
<keyword evidence="1" id="KW-0812">Transmembrane</keyword>
<proteinExistence type="predicted"/>
<dbReference type="EMBL" id="JAFKCT010000009">
    <property type="protein sequence ID" value="MBN7812882.1"/>
    <property type="molecule type" value="Genomic_DNA"/>
</dbReference>
<feature type="domain" description="Glycosyltransferase 2-like" evidence="2">
    <location>
        <begin position="7"/>
        <end position="109"/>
    </location>
</feature>
<evidence type="ECO:0000313" key="4">
    <source>
        <dbReference type="Proteomes" id="UP000664317"/>
    </source>
</evidence>
<sequence length="332" mass="37678">MINTIAVIVTYGDRFVFLEQVVRAAVKEGVSQVWIVDNASVAESKRQISSLTSELGNVTVFTNESNLGTAGAYSLVLDHAFRLQDEFCLWFLDDDNCPRSGCLGALHSAYSLLSEDFARPVLYCYRGNHWRDDLLAVSTGLIKGPVANGFCGFDIVSYLGGKLGGKRATPDENDIQFPVIKVKYGPYGGLFTHVDNLREIGLPKKEFFVYADDHEYTIRFSKLGIKQFLVYSSQIEDLDMSFKEGEDIFSPNISLFKLFYSFRNTAYFYNSIKTNSYKYHLNRISFFLIICYWGFFKFLKKPAFIYGRIKFLFSAVRLGEKGVFTVVPGSFE</sequence>
<reference evidence="3 4" key="1">
    <citation type="submission" date="2021-03" db="EMBL/GenBank/DDBJ databases">
        <title>novel species isolated from a fishpond in China.</title>
        <authorList>
            <person name="Lu H."/>
            <person name="Cai Z."/>
        </authorList>
    </citation>
    <scope>NUCLEOTIDE SEQUENCE [LARGE SCALE GENOMIC DNA]</scope>
    <source>
        <strain evidence="3 4">H41</strain>
    </source>
</reference>
<dbReference type="Gene3D" id="3.90.550.10">
    <property type="entry name" value="Spore Coat Polysaccharide Biosynthesis Protein SpsA, Chain A"/>
    <property type="match status" value="1"/>
</dbReference>
<feature type="transmembrane region" description="Helical" evidence="1">
    <location>
        <begin position="280"/>
        <end position="299"/>
    </location>
</feature>
<evidence type="ECO:0000313" key="3">
    <source>
        <dbReference type="EMBL" id="MBN7812882.1"/>
    </source>
</evidence>
<dbReference type="SUPFAM" id="SSF53448">
    <property type="entry name" value="Nucleotide-diphospho-sugar transferases"/>
    <property type="match status" value="1"/>
</dbReference>
<dbReference type="RefSeq" id="WP_206579656.1">
    <property type="nucleotide sequence ID" value="NZ_JAFKCT010000009.1"/>
</dbReference>
<evidence type="ECO:0000259" key="2">
    <source>
        <dbReference type="Pfam" id="PF00535"/>
    </source>
</evidence>
<dbReference type="Pfam" id="PF00535">
    <property type="entry name" value="Glycos_transf_2"/>
    <property type="match status" value="1"/>
</dbReference>
<keyword evidence="1" id="KW-1133">Transmembrane helix</keyword>
<dbReference type="Proteomes" id="UP000664317">
    <property type="component" value="Unassembled WGS sequence"/>
</dbReference>
<protein>
    <submittedName>
        <fullName evidence="3">Glycosyltransferase</fullName>
    </submittedName>
</protein>
<comment type="caution">
    <text evidence="3">The sequence shown here is derived from an EMBL/GenBank/DDBJ whole genome shotgun (WGS) entry which is preliminary data.</text>
</comment>
<name>A0ABS3C7C1_9BACT</name>
<evidence type="ECO:0000256" key="1">
    <source>
        <dbReference type="SAM" id="Phobius"/>
    </source>
</evidence>
<keyword evidence="4" id="KW-1185">Reference proteome</keyword>
<dbReference type="InterPro" id="IPR029044">
    <property type="entry name" value="Nucleotide-diphossugar_trans"/>
</dbReference>
<dbReference type="InterPro" id="IPR001173">
    <property type="entry name" value="Glyco_trans_2-like"/>
</dbReference>
<accession>A0ABS3C7C1</accession>